<dbReference type="RefSeq" id="WP_382418465.1">
    <property type="nucleotide sequence ID" value="NZ_AP031500.1"/>
</dbReference>
<evidence type="ECO:0000259" key="1">
    <source>
        <dbReference type="Pfam" id="PF07484"/>
    </source>
</evidence>
<sequence>MSEPFLGEIRMVGFDYAPRGWAFCDGTLLPVSSNTALFSLLGTTYGGDGRTTFGLPDYQSRSPVGKGRGPGLSAIRQGEAGGVEEVTITSVHMATHTHTASQLKAAVAIPGVTSSTNVSDAPTVSSILGPVTANNRAGAIYSTDAADVTLRPFDAHVTGQTDNAGGGQPLPIRNPFLGSNFIIALEGIFPSRS</sequence>
<dbReference type="InterPro" id="IPR011083">
    <property type="entry name" value="Phage_tail_collar_dom"/>
</dbReference>
<dbReference type="EMBL" id="JBHRTL010000031">
    <property type="protein sequence ID" value="MFC3156957.1"/>
    <property type="molecule type" value="Genomic_DNA"/>
</dbReference>
<dbReference type="SUPFAM" id="SSF88874">
    <property type="entry name" value="Receptor-binding domain of short tail fibre protein gp12"/>
    <property type="match status" value="1"/>
</dbReference>
<proteinExistence type="predicted"/>
<accession>A0ABV7HZS0</accession>
<dbReference type="InterPro" id="IPR037053">
    <property type="entry name" value="Phage_tail_collar_dom_sf"/>
</dbReference>
<organism evidence="2 3">
    <name type="scientific">Gilvimarinus japonicus</name>
    <dbReference type="NCBI Taxonomy" id="1796469"/>
    <lineage>
        <taxon>Bacteria</taxon>
        <taxon>Pseudomonadati</taxon>
        <taxon>Pseudomonadota</taxon>
        <taxon>Gammaproteobacteria</taxon>
        <taxon>Cellvibrionales</taxon>
        <taxon>Cellvibrionaceae</taxon>
        <taxon>Gilvimarinus</taxon>
    </lineage>
</organism>
<protein>
    <submittedName>
        <fullName evidence="2">Phage tail protein</fullName>
    </submittedName>
</protein>
<feature type="domain" description="Phage tail collar" evidence="1">
    <location>
        <begin position="7"/>
        <end position="63"/>
    </location>
</feature>
<evidence type="ECO:0000313" key="3">
    <source>
        <dbReference type="Proteomes" id="UP001595548"/>
    </source>
</evidence>
<dbReference type="Pfam" id="PF07484">
    <property type="entry name" value="Collar"/>
    <property type="match status" value="1"/>
</dbReference>
<name>A0ABV7HZS0_9GAMM</name>
<dbReference type="Proteomes" id="UP001595548">
    <property type="component" value="Unassembled WGS sequence"/>
</dbReference>
<gene>
    <name evidence="2" type="ORF">ACFOEB_17240</name>
</gene>
<reference evidence="3" key="1">
    <citation type="journal article" date="2019" name="Int. J. Syst. Evol. Microbiol.">
        <title>The Global Catalogue of Microorganisms (GCM) 10K type strain sequencing project: providing services to taxonomists for standard genome sequencing and annotation.</title>
        <authorList>
            <consortium name="The Broad Institute Genomics Platform"/>
            <consortium name="The Broad Institute Genome Sequencing Center for Infectious Disease"/>
            <person name="Wu L."/>
            <person name="Ma J."/>
        </authorList>
    </citation>
    <scope>NUCLEOTIDE SEQUENCE [LARGE SCALE GENOMIC DNA]</scope>
    <source>
        <strain evidence="3">KCTC 52141</strain>
    </source>
</reference>
<keyword evidence="3" id="KW-1185">Reference proteome</keyword>
<comment type="caution">
    <text evidence="2">The sequence shown here is derived from an EMBL/GenBank/DDBJ whole genome shotgun (WGS) entry which is preliminary data.</text>
</comment>
<dbReference type="Gene3D" id="3.90.1340.10">
    <property type="entry name" value="Phage tail collar domain"/>
    <property type="match status" value="1"/>
</dbReference>
<evidence type="ECO:0000313" key="2">
    <source>
        <dbReference type="EMBL" id="MFC3156957.1"/>
    </source>
</evidence>